<dbReference type="Proteomes" id="UP000041254">
    <property type="component" value="Unassembled WGS sequence"/>
</dbReference>
<dbReference type="AlphaFoldDB" id="A0A0G4GXE6"/>
<dbReference type="VEuPathDB" id="CryptoDB:Vbra_3401"/>
<feature type="transmembrane region" description="Helical" evidence="1">
    <location>
        <begin position="23"/>
        <end position="41"/>
    </location>
</feature>
<gene>
    <name evidence="2" type="ORF">Vbra_3401</name>
</gene>
<evidence type="ECO:0000256" key="1">
    <source>
        <dbReference type="SAM" id="Phobius"/>
    </source>
</evidence>
<dbReference type="InParanoid" id="A0A0G4GXE6"/>
<evidence type="ECO:0000313" key="3">
    <source>
        <dbReference type="Proteomes" id="UP000041254"/>
    </source>
</evidence>
<evidence type="ECO:0000313" key="2">
    <source>
        <dbReference type="EMBL" id="CEM35462.1"/>
    </source>
</evidence>
<accession>A0A0G4GXE6</accession>
<reference evidence="2 3" key="1">
    <citation type="submission" date="2014-11" db="EMBL/GenBank/DDBJ databases">
        <authorList>
            <person name="Zhu J."/>
            <person name="Qi W."/>
            <person name="Song R."/>
        </authorList>
    </citation>
    <scope>NUCLEOTIDE SEQUENCE [LARGE SCALE GENOMIC DNA]</scope>
</reference>
<keyword evidence="1" id="KW-1133">Transmembrane helix</keyword>
<keyword evidence="1" id="KW-0472">Membrane</keyword>
<sequence length="73" mass="8856">MFVDRWLYLVEAVYSVTLLFPPWMYRGFIALTIWSIGYALMANRIERWLQIGKWKDQIRRGLFLQSPESMILR</sequence>
<proteinExistence type="predicted"/>
<name>A0A0G4GXE6_VITBC</name>
<organism evidence="2 3">
    <name type="scientific">Vitrella brassicaformis (strain CCMP3155)</name>
    <dbReference type="NCBI Taxonomy" id="1169540"/>
    <lineage>
        <taxon>Eukaryota</taxon>
        <taxon>Sar</taxon>
        <taxon>Alveolata</taxon>
        <taxon>Colpodellida</taxon>
        <taxon>Vitrellaceae</taxon>
        <taxon>Vitrella</taxon>
    </lineage>
</organism>
<keyword evidence="3" id="KW-1185">Reference proteome</keyword>
<keyword evidence="1" id="KW-0812">Transmembrane</keyword>
<dbReference type="EMBL" id="CDMY01000855">
    <property type="protein sequence ID" value="CEM35462.1"/>
    <property type="molecule type" value="Genomic_DNA"/>
</dbReference>
<protein>
    <submittedName>
        <fullName evidence="2">Uncharacterized protein</fullName>
    </submittedName>
</protein>